<keyword evidence="2" id="KW-0812">Transmembrane</keyword>
<dbReference type="Proteomes" id="UP001150907">
    <property type="component" value="Unassembled WGS sequence"/>
</dbReference>
<feature type="region of interest" description="Disordered" evidence="1">
    <location>
        <begin position="151"/>
        <end position="192"/>
    </location>
</feature>
<feature type="compositionally biased region" description="Low complexity" evidence="1">
    <location>
        <begin position="153"/>
        <end position="164"/>
    </location>
</feature>
<gene>
    <name evidence="3" type="ORF">H4R26_001297</name>
</gene>
<organism evidence="3 4">
    <name type="scientific">Coemansia thaxteri</name>
    <dbReference type="NCBI Taxonomy" id="2663907"/>
    <lineage>
        <taxon>Eukaryota</taxon>
        <taxon>Fungi</taxon>
        <taxon>Fungi incertae sedis</taxon>
        <taxon>Zoopagomycota</taxon>
        <taxon>Kickxellomycotina</taxon>
        <taxon>Kickxellomycetes</taxon>
        <taxon>Kickxellales</taxon>
        <taxon>Kickxellaceae</taxon>
        <taxon>Coemansia</taxon>
    </lineage>
</organism>
<evidence type="ECO:0008006" key="5">
    <source>
        <dbReference type="Google" id="ProtNLM"/>
    </source>
</evidence>
<name>A0A9W8BG88_9FUNG</name>
<evidence type="ECO:0000256" key="1">
    <source>
        <dbReference type="SAM" id="MobiDB-lite"/>
    </source>
</evidence>
<comment type="caution">
    <text evidence="3">The sequence shown here is derived from an EMBL/GenBank/DDBJ whole genome shotgun (WGS) entry which is preliminary data.</text>
</comment>
<protein>
    <recommendedName>
        <fullName evidence="5">Transmembrane protein</fullName>
    </recommendedName>
</protein>
<sequence>MTWDTPQVYSQGSPDSMCEQLSPVYRANELGYTCSSGLLQPTSSLGSCGVPYQVAYGLIGTTLFQAGIFSHVVVQGGSDLCRYTNQRSYYTLMSDYLMFASTVLNRTVYYYSSNNVTTPQNDANYSMEPPTDLLSGSVVVLGGDMYARQVEETTTSSRQQTSTSAIETVTSSDLSDEFSDDLSGSDSSGSTSNRTTVIVAVCSAVGALLLAVATYFAVRWWRAHVARTRDPYMETAAQRMLADDLGGASLPEDHFNALVAPPAYHPAEGRQLPVARNLDTVEELSPLPSLASSNDGYANEKTLHA</sequence>
<feature type="transmembrane region" description="Helical" evidence="2">
    <location>
        <begin position="197"/>
        <end position="218"/>
    </location>
</feature>
<proteinExistence type="predicted"/>
<keyword evidence="2" id="KW-1133">Transmembrane helix</keyword>
<dbReference type="AlphaFoldDB" id="A0A9W8BG88"/>
<reference evidence="3" key="1">
    <citation type="submission" date="2022-07" db="EMBL/GenBank/DDBJ databases">
        <title>Phylogenomic reconstructions and comparative analyses of Kickxellomycotina fungi.</title>
        <authorList>
            <person name="Reynolds N.K."/>
            <person name="Stajich J.E."/>
            <person name="Barry K."/>
            <person name="Grigoriev I.V."/>
            <person name="Crous P."/>
            <person name="Smith M.E."/>
        </authorList>
    </citation>
    <scope>NUCLEOTIDE SEQUENCE</scope>
    <source>
        <strain evidence="3">IMI 214461</strain>
    </source>
</reference>
<dbReference type="EMBL" id="JANBQF010000055">
    <property type="protein sequence ID" value="KAJ2006576.1"/>
    <property type="molecule type" value="Genomic_DNA"/>
</dbReference>
<keyword evidence="4" id="KW-1185">Reference proteome</keyword>
<evidence type="ECO:0000256" key="2">
    <source>
        <dbReference type="SAM" id="Phobius"/>
    </source>
</evidence>
<evidence type="ECO:0000313" key="3">
    <source>
        <dbReference type="EMBL" id="KAJ2006576.1"/>
    </source>
</evidence>
<accession>A0A9W8BG88</accession>
<keyword evidence="2" id="KW-0472">Membrane</keyword>
<feature type="compositionally biased region" description="Low complexity" evidence="1">
    <location>
        <begin position="181"/>
        <end position="192"/>
    </location>
</feature>
<dbReference type="OrthoDB" id="6380398at2759"/>
<evidence type="ECO:0000313" key="4">
    <source>
        <dbReference type="Proteomes" id="UP001150907"/>
    </source>
</evidence>